<dbReference type="PANTHER" id="PTHR12430">
    <property type="entry name" value="MITOCHONDRIAL IMPORT RECEPTOR SUBUNIT TOM20"/>
    <property type="match status" value="1"/>
</dbReference>
<keyword evidence="13" id="KW-1185">Reference proteome</keyword>
<dbReference type="Gene3D" id="1.20.960.10">
    <property type="entry name" value="Mitochondrial outer membrane translocase complex, subunit Tom20 domain"/>
    <property type="match status" value="1"/>
</dbReference>
<feature type="compositionally biased region" description="Low complexity" evidence="10">
    <location>
        <begin position="236"/>
        <end position="245"/>
    </location>
</feature>
<dbReference type="PRINTS" id="PR00351">
    <property type="entry name" value="OM20RECEPTOR"/>
</dbReference>
<organism evidence="12 13">
    <name type="scientific">Ceraceosorus bombacis</name>
    <dbReference type="NCBI Taxonomy" id="401625"/>
    <lineage>
        <taxon>Eukaryota</taxon>
        <taxon>Fungi</taxon>
        <taxon>Dikarya</taxon>
        <taxon>Basidiomycota</taxon>
        <taxon>Ustilaginomycotina</taxon>
        <taxon>Exobasidiomycetes</taxon>
        <taxon>Ceraceosorales</taxon>
        <taxon>Ceraceosoraceae</taxon>
        <taxon>Ceraceosorus</taxon>
    </lineage>
</organism>
<dbReference type="GO" id="GO:0005742">
    <property type="term" value="C:mitochondrial outer membrane translocase complex"/>
    <property type="evidence" value="ECO:0007669"/>
    <property type="project" value="InterPro"/>
</dbReference>
<keyword evidence="9 11" id="KW-0472">Membrane</keyword>
<evidence type="ECO:0000256" key="9">
    <source>
        <dbReference type="ARBA" id="ARBA00023136"/>
    </source>
</evidence>
<reference evidence="12 13" key="1">
    <citation type="submission" date="2014-09" db="EMBL/GenBank/DDBJ databases">
        <authorList>
            <person name="Magalhaes I.L.F."/>
            <person name="Oliveira U."/>
            <person name="Santos F.R."/>
            <person name="Vidigal T.H.D.A."/>
            <person name="Brescovit A.D."/>
            <person name="Santos A.J."/>
        </authorList>
    </citation>
    <scope>NUCLEOTIDE SEQUENCE [LARGE SCALE GENOMIC DNA]</scope>
</reference>
<keyword evidence="3" id="KW-0813">Transport</keyword>
<evidence type="ECO:0000256" key="7">
    <source>
        <dbReference type="ARBA" id="ARBA00022989"/>
    </source>
</evidence>
<dbReference type="SUPFAM" id="SSF47157">
    <property type="entry name" value="Mitochondrial import receptor subunit Tom20"/>
    <property type="match status" value="1"/>
</dbReference>
<evidence type="ECO:0000313" key="13">
    <source>
        <dbReference type="Proteomes" id="UP000054845"/>
    </source>
</evidence>
<dbReference type="Pfam" id="PF02064">
    <property type="entry name" value="MAS20"/>
    <property type="match status" value="1"/>
</dbReference>
<dbReference type="GO" id="GO:0030943">
    <property type="term" value="F:mitochondrion targeting sequence binding"/>
    <property type="evidence" value="ECO:0007669"/>
    <property type="project" value="TreeGrafter"/>
</dbReference>
<dbReference type="InterPro" id="IPR002056">
    <property type="entry name" value="MAS20"/>
</dbReference>
<protein>
    <submittedName>
        <fullName evidence="12">Translocase of outer mitochondrial membrane complex, subunit TOM20</fullName>
    </submittedName>
</protein>
<keyword evidence="4 11" id="KW-0812">Transmembrane</keyword>
<dbReference type="EMBL" id="CCYA01000118">
    <property type="protein sequence ID" value="CEH12101.1"/>
    <property type="molecule type" value="Genomic_DNA"/>
</dbReference>
<dbReference type="GO" id="GO:0030150">
    <property type="term" value="P:protein import into mitochondrial matrix"/>
    <property type="evidence" value="ECO:0007669"/>
    <property type="project" value="TreeGrafter"/>
</dbReference>
<evidence type="ECO:0000256" key="6">
    <source>
        <dbReference type="ARBA" id="ARBA00022927"/>
    </source>
</evidence>
<proteinExistence type="inferred from homology"/>
<dbReference type="OrthoDB" id="2154253at2759"/>
<dbReference type="GO" id="GO:0016031">
    <property type="term" value="P:tRNA import into mitochondrion"/>
    <property type="evidence" value="ECO:0007669"/>
    <property type="project" value="TreeGrafter"/>
</dbReference>
<accession>A0A0P1B9Q9</accession>
<sequence>MVQTRTIVSITAATAVAGLVGYAVYFDHKRRSDPQFRKALKRDSKRTARAAQKADKESKAALTAKIETAVRDVRKPGVLPSGVEEREQYFMISVGEGEQLFARGPASHFDAAVAFFKALKVYPSPLELVMIYQKAVPAEVFALIMEMIGLDAKLGPEPGSAPVDPRLSELAAAASGAPIAQQAGNLDEVDDESPAAAGSSAPAAGATPSTASPSSAPDGRGPPSTYSSQEGGAGNSSGVASGYSSQPEGSAAPSVAGGNGQSSAFSSQEWEKVSEAGSGAVPSTSGAGPAQAYNLKPEDEALASPPPGTSNPASDVTATPATAAPQADAQAREAAAGTHASLAAQRAAGSD</sequence>
<evidence type="ECO:0000256" key="3">
    <source>
        <dbReference type="ARBA" id="ARBA00022448"/>
    </source>
</evidence>
<evidence type="ECO:0000256" key="8">
    <source>
        <dbReference type="ARBA" id="ARBA00023128"/>
    </source>
</evidence>
<name>A0A0P1B9Q9_9BASI</name>
<evidence type="ECO:0000256" key="2">
    <source>
        <dbReference type="ARBA" id="ARBA00005792"/>
    </source>
</evidence>
<dbReference type="STRING" id="401625.A0A0P1B9Q9"/>
<feature type="region of interest" description="Disordered" evidence="10">
    <location>
        <begin position="187"/>
        <end position="351"/>
    </location>
</feature>
<evidence type="ECO:0000256" key="5">
    <source>
        <dbReference type="ARBA" id="ARBA00022787"/>
    </source>
</evidence>
<evidence type="ECO:0000256" key="10">
    <source>
        <dbReference type="SAM" id="MobiDB-lite"/>
    </source>
</evidence>
<evidence type="ECO:0000256" key="11">
    <source>
        <dbReference type="SAM" id="Phobius"/>
    </source>
</evidence>
<dbReference type="InterPro" id="IPR023392">
    <property type="entry name" value="Tom20_dom_sf"/>
</dbReference>
<keyword evidence="5" id="KW-1000">Mitochondrion outer membrane</keyword>
<dbReference type="GO" id="GO:0006605">
    <property type="term" value="P:protein targeting"/>
    <property type="evidence" value="ECO:0007669"/>
    <property type="project" value="InterPro"/>
</dbReference>
<dbReference type="GO" id="GO:0006886">
    <property type="term" value="P:intracellular protein transport"/>
    <property type="evidence" value="ECO:0007669"/>
    <property type="project" value="InterPro"/>
</dbReference>
<evidence type="ECO:0000256" key="1">
    <source>
        <dbReference type="ARBA" id="ARBA00004572"/>
    </source>
</evidence>
<dbReference type="GO" id="GO:0008320">
    <property type="term" value="F:protein transmembrane transporter activity"/>
    <property type="evidence" value="ECO:0007669"/>
    <property type="project" value="TreeGrafter"/>
</dbReference>
<evidence type="ECO:0000256" key="4">
    <source>
        <dbReference type="ARBA" id="ARBA00022692"/>
    </source>
</evidence>
<evidence type="ECO:0000313" key="12">
    <source>
        <dbReference type="EMBL" id="CEH12101.1"/>
    </source>
</evidence>
<dbReference type="AlphaFoldDB" id="A0A0P1B9Q9"/>
<dbReference type="PANTHER" id="PTHR12430:SF0">
    <property type="entry name" value="TRANSLOCASE OF OUTER MITOCHONDRIAL MEMBRANE 20"/>
    <property type="match status" value="1"/>
</dbReference>
<keyword evidence="8" id="KW-0496">Mitochondrion</keyword>
<keyword evidence="6" id="KW-0653">Protein transport</keyword>
<keyword evidence="7 11" id="KW-1133">Transmembrane helix</keyword>
<feature type="transmembrane region" description="Helical" evidence="11">
    <location>
        <begin position="6"/>
        <end position="26"/>
    </location>
</feature>
<feature type="compositionally biased region" description="Low complexity" evidence="10">
    <location>
        <begin position="312"/>
        <end position="336"/>
    </location>
</feature>
<comment type="subcellular location">
    <subcellularLocation>
        <location evidence="1">Mitochondrion outer membrane</location>
        <topology evidence="1">Single-pass membrane protein</topology>
    </subcellularLocation>
</comment>
<feature type="compositionally biased region" description="Low complexity" evidence="10">
    <location>
        <begin position="194"/>
        <end position="217"/>
    </location>
</feature>
<comment type="similarity">
    <text evidence="2">Belongs to the Tom20 family.</text>
</comment>
<dbReference type="Proteomes" id="UP000054845">
    <property type="component" value="Unassembled WGS sequence"/>
</dbReference>